<dbReference type="EMBL" id="CM009291">
    <property type="protein sequence ID" value="PNT49753.1"/>
    <property type="molecule type" value="Genomic_DNA"/>
</dbReference>
<keyword evidence="1" id="KW-1133">Transmembrane helix</keyword>
<name>A0A2K2BIZ6_POPTR</name>
<organism evidence="2 3">
    <name type="scientific">Populus trichocarpa</name>
    <name type="common">Western balsam poplar</name>
    <name type="synonym">Populus balsamifera subsp. trichocarpa</name>
    <dbReference type="NCBI Taxonomy" id="3694"/>
    <lineage>
        <taxon>Eukaryota</taxon>
        <taxon>Viridiplantae</taxon>
        <taxon>Streptophyta</taxon>
        <taxon>Embryophyta</taxon>
        <taxon>Tracheophyta</taxon>
        <taxon>Spermatophyta</taxon>
        <taxon>Magnoliopsida</taxon>
        <taxon>eudicotyledons</taxon>
        <taxon>Gunneridae</taxon>
        <taxon>Pentapetalae</taxon>
        <taxon>rosids</taxon>
        <taxon>fabids</taxon>
        <taxon>Malpighiales</taxon>
        <taxon>Salicaceae</taxon>
        <taxon>Saliceae</taxon>
        <taxon>Populus</taxon>
    </lineage>
</organism>
<evidence type="ECO:0000256" key="1">
    <source>
        <dbReference type="SAM" id="Phobius"/>
    </source>
</evidence>
<dbReference type="Proteomes" id="UP000006729">
    <property type="component" value="Chromosome 2"/>
</dbReference>
<keyword evidence="1" id="KW-0472">Membrane</keyword>
<evidence type="ECO:0000313" key="2">
    <source>
        <dbReference type="EMBL" id="PNT49753.1"/>
    </source>
</evidence>
<evidence type="ECO:0000313" key="3">
    <source>
        <dbReference type="Proteomes" id="UP000006729"/>
    </source>
</evidence>
<sequence>MYVQLTRMNFHFMIWYIYSLRNVFHNTISSYQTVEISYLVATILVQCHFASTSMIINLRYCQLLKLLFMRLT</sequence>
<feature type="transmembrane region" description="Helical" evidence="1">
    <location>
        <begin position="36"/>
        <end position="60"/>
    </location>
</feature>
<accession>A0A2K2BIZ6</accession>
<keyword evidence="1" id="KW-0812">Transmembrane</keyword>
<protein>
    <submittedName>
        <fullName evidence="2">Uncharacterized protein</fullName>
    </submittedName>
</protein>
<proteinExistence type="predicted"/>
<gene>
    <name evidence="2" type="ORF">POPTR_002G148700</name>
</gene>
<keyword evidence="3" id="KW-1185">Reference proteome</keyword>
<dbReference type="AlphaFoldDB" id="A0A2K2BIZ6"/>
<dbReference type="InParanoid" id="A0A2K2BIZ6"/>
<reference evidence="2 3" key="1">
    <citation type="journal article" date="2006" name="Science">
        <title>The genome of black cottonwood, Populus trichocarpa (Torr. &amp; Gray).</title>
        <authorList>
            <person name="Tuskan G.A."/>
            <person name="Difazio S."/>
            <person name="Jansson S."/>
            <person name="Bohlmann J."/>
            <person name="Grigoriev I."/>
            <person name="Hellsten U."/>
            <person name="Putnam N."/>
            <person name="Ralph S."/>
            <person name="Rombauts S."/>
            <person name="Salamov A."/>
            <person name="Schein J."/>
            <person name="Sterck L."/>
            <person name="Aerts A."/>
            <person name="Bhalerao R.R."/>
            <person name="Bhalerao R.P."/>
            <person name="Blaudez D."/>
            <person name="Boerjan W."/>
            <person name="Brun A."/>
            <person name="Brunner A."/>
            <person name="Busov V."/>
            <person name="Campbell M."/>
            <person name="Carlson J."/>
            <person name="Chalot M."/>
            <person name="Chapman J."/>
            <person name="Chen G.L."/>
            <person name="Cooper D."/>
            <person name="Coutinho P.M."/>
            <person name="Couturier J."/>
            <person name="Covert S."/>
            <person name="Cronk Q."/>
            <person name="Cunningham R."/>
            <person name="Davis J."/>
            <person name="Degroeve S."/>
            <person name="Dejardin A."/>
            <person name="Depamphilis C."/>
            <person name="Detter J."/>
            <person name="Dirks B."/>
            <person name="Dubchak I."/>
            <person name="Duplessis S."/>
            <person name="Ehlting J."/>
            <person name="Ellis B."/>
            <person name="Gendler K."/>
            <person name="Goodstein D."/>
            <person name="Gribskov M."/>
            <person name="Grimwood J."/>
            <person name="Groover A."/>
            <person name="Gunter L."/>
            <person name="Hamberger B."/>
            <person name="Heinze B."/>
            <person name="Helariutta Y."/>
            <person name="Henrissat B."/>
            <person name="Holligan D."/>
            <person name="Holt R."/>
            <person name="Huang W."/>
            <person name="Islam-Faridi N."/>
            <person name="Jones S."/>
            <person name="Jones-Rhoades M."/>
            <person name="Jorgensen R."/>
            <person name="Joshi C."/>
            <person name="Kangasjarvi J."/>
            <person name="Karlsson J."/>
            <person name="Kelleher C."/>
            <person name="Kirkpatrick R."/>
            <person name="Kirst M."/>
            <person name="Kohler A."/>
            <person name="Kalluri U."/>
            <person name="Larimer F."/>
            <person name="Leebens-Mack J."/>
            <person name="Leple J.C."/>
            <person name="Locascio P."/>
            <person name="Lou Y."/>
            <person name="Lucas S."/>
            <person name="Martin F."/>
            <person name="Montanini B."/>
            <person name="Napoli C."/>
            <person name="Nelson D.R."/>
            <person name="Nelson C."/>
            <person name="Nieminen K."/>
            <person name="Nilsson O."/>
            <person name="Pereda V."/>
            <person name="Peter G."/>
            <person name="Philippe R."/>
            <person name="Pilate G."/>
            <person name="Poliakov A."/>
            <person name="Razumovskaya J."/>
            <person name="Richardson P."/>
            <person name="Rinaldi C."/>
            <person name="Ritland K."/>
            <person name="Rouze P."/>
            <person name="Ryaboy D."/>
            <person name="Schmutz J."/>
            <person name="Schrader J."/>
            <person name="Segerman B."/>
            <person name="Shin H."/>
            <person name="Siddiqui A."/>
            <person name="Sterky F."/>
            <person name="Terry A."/>
            <person name="Tsai C.J."/>
            <person name="Uberbacher E."/>
            <person name="Unneberg P."/>
            <person name="Vahala J."/>
            <person name="Wall K."/>
            <person name="Wessler S."/>
            <person name="Yang G."/>
            <person name="Yin T."/>
            <person name="Douglas C."/>
            <person name="Marra M."/>
            <person name="Sandberg G."/>
            <person name="Van de Peer Y."/>
            <person name="Rokhsar D."/>
        </authorList>
    </citation>
    <scope>NUCLEOTIDE SEQUENCE [LARGE SCALE GENOMIC DNA]</scope>
    <source>
        <strain evidence="3">cv. Nisqually</strain>
    </source>
</reference>